<dbReference type="Proteomes" id="UP000554488">
    <property type="component" value="Unassembled WGS sequence"/>
</dbReference>
<name>A0A849XWY1_9FIRM</name>
<gene>
    <name evidence="1" type="ORF">HUU93_03205</name>
</gene>
<evidence type="ECO:0000313" key="1">
    <source>
        <dbReference type="EMBL" id="NUN85616.1"/>
    </source>
</evidence>
<reference evidence="1 2" key="1">
    <citation type="submission" date="2020-04" db="EMBL/GenBank/DDBJ databases">
        <authorList>
            <person name="Pieper L."/>
        </authorList>
    </citation>
    <scope>NUCLEOTIDE SEQUENCE [LARGE SCALE GENOMIC DNA]</scope>
    <source>
        <strain evidence="1 2">F22</strain>
    </source>
</reference>
<comment type="caution">
    <text evidence="1">The sequence shown here is derived from an EMBL/GenBank/DDBJ whole genome shotgun (WGS) entry which is preliminary data.</text>
</comment>
<dbReference type="EMBL" id="JABWDC010000008">
    <property type="protein sequence ID" value="NUN85616.1"/>
    <property type="molecule type" value="Genomic_DNA"/>
</dbReference>
<sequence>MKKSRRMFSLAMLVCLIVGVSTGIRECIGAACALAFVNATLGLEDLEKKMEDKK</sequence>
<evidence type="ECO:0000313" key="2">
    <source>
        <dbReference type="Proteomes" id="UP000554488"/>
    </source>
</evidence>
<accession>A0A849XWY1</accession>
<proteinExistence type="predicted"/>
<dbReference type="AlphaFoldDB" id="A0A849XWY1"/>
<protein>
    <submittedName>
        <fullName evidence="1">Uncharacterized protein</fullName>
    </submittedName>
</protein>
<dbReference type="RefSeq" id="WP_158563048.1">
    <property type="nucleotide sequence ID" value="NZ_JABWDC010000008.1"/>
</dbReference>
<organism evidence="1 2">
    <name type="scientific">Coprococcus comes</name>
    <dbReference type="NCBI Taxonomy" id="410072"/>
    <lineage>
        <taxon>Bacteria</taxon>
        <taxon>Bacillati</taxon>
        <taxon>Bacillota</taxon>
        <taxon>Clostridia</taxon>
        <taxon>Lachnospirales</taxon>
        <taxon>Lachnospiraceae</taxon>
        <taxon>Coprococcus</taxon>
    </lineage>
</organism>
<reference evidence="1 2" key="2">
    <citation type="submission" date="2020-07" db="EMBL/GenBank/DDBJ databases">
        <title>Bacterial metabolism rescues the inhibition of intestinal drug absorption by food and drug additives.</title>
        <authorList>
            <person name="Zou L."/>
            <person name="Spanogiannopoulos P."/>
            <person name="Chien H.-C."/>
            <person name="Pieper L.M."/>
            <person name="Cai W."/>
            <person name="Khuri N."/>
            <person name="Pottel J."/>
            <person name="Vora B."/>
            <person name="Ni Z."/>
            <person name="Tsakalozou E."/>
            <person name="Zhang W."/>
            <person name="Shoichet B.K."/>
            <person name="Giacomini K.M."/>
            <person name="Turnbaugh P.J."/>
        </authorList>
    </citation>
    <scope>NUCLEOTIDE SEQUENCE [LARGE SCALE GENOMIC DNA]</scope>
    <source>
        <strain evidence="1 2">F22</strain>
    </source>
</reference>